<dbReference type="PANTHER" id="PTHR42759:SF1">
    <property type="entry name" value="MAGNESIUM-CHELATASE SUBUNIT CHLD"/>
    <property type="match status" value="1"/>
</dbReference>
<evidence type="ECO:0000259" key="5">
    <source>
        <dbReference type="Pfam" id="PF17863"/>
    </source>
</evidence>
<evidence type="ECO:0000313" key="6">
    <source>
        <dbReference type="EMBL" id="SEW19877.1"/>
    </source>
</evidence>
<evidence type="ECO:0000256" key="1">
    <source>
        <dbReference type="ARBA" id="ARBA00022741"/>
    </source>
</evidence>
<dbReference type="Gene3D" id="1.10.8.80">
    <property type="entry name" value="Magnesium chelatase subunit I, C-Terminal domain"/>
    <property type="match status" value="1"/>
</dbReference>
<organism evidence="6 7">
    <name type="scientific">Chitinophaga arvensicola</name>
    <dbReference type="NCBI Taxonomy" id="29529"/>
    <lineage>
        <taxon>Bacteria</taxon>
        <taxon>Pseudomonadati</taxon>
        <taxon>Bacteroidota</taxon>
        <taxon>Chitinophagia</taxon>
        <taxon>Chitinophagales</taxon>
        <taxon>Chitinophagaceae</taxon>
        <taxon>Chitinophaga</taxon>
    </lineage>
</organism>
<dbReference type="PANTHER" id="PTHR42759">
    <property type="entry name" value="MOXR FAMILY PROTEIN"/>
    <property type="match status" value="1"/>
</dbReference>
<dbReference type="Gene3D" id="3.40.50.300">
    <property type="entry name" value="P-loop containing nucleotide triphosphate hydrolases"/>
    <property type="match status" value="1"/>
</dbReference>
<dbReference type="Pfam" id="PF07726">
    <property type="entry name" value="AAA_3"/>
    <property type="match status" value="1"/>
</dbReference>
<evidence type="ECO:0000256" key="2">
    <source>
        <dbReference type="ARBA" id="ARBA00022840"/>
    </source>
</evidence>
<keyword evidence="2" id="KW-0067">ATP-binding</keyword>
<proteinExistence type="inferred from homology"/>
<dbReference type="STRING" id="29529.SAMN04488122_1104"/>
<feature type="domain" description="ChlI/MoxR AAA lid" evidence="5">
    <location>
        <begin position="259"/>
        <end position="326"/>
    </location>
</feature>
<gene>
    <name evidence="6" type="ORF">SAMN04488122_1104</name>
</gene>
<dbReference type="SUPFAM" id="SSF52540">
    <property type="entry name" value="P-loop containing nucleoside triphosphate hydrolases"/>
    <property type="match status" value="1"/>
</dbReference>
<dbReference type="Pfam" id="PF17863">
    <property type="entry name" value="AAA_lid_2"/>
    <property type="match status" value="1"/>
</dbReference>
<dbReference type="GO" id="GO:0016887">
    <property type="term" value="F:ATP hydrolysis activity"/>
    <property type="evidence" value="ECO:0007669"/>
    <property type="project" value="InterPro"/>
</dbReference>
<dbReference type="EMBL" id="FOJG01000001">
    <property type="protein sequence ID" value="SEW19877.1"/>
    <property type="molecule type" value="Genomic_DNA"/>
</dbReference>
<sequence length="333" mass="37600">MENTSSDIRQLNEKIHQASAFVDLLTMELGKVIVGQRYMVERLLIGLLAQGHVLLEGVPGLAKTLSIKSLSSAINAKFSRIQFTPDLLPADVVGTMIYNQQKNEFVVRRGPIFANFILADEINRAPAKVQSALLEAMQERQITIGDTTFKLDEPFLVLATQNPIEQEGTYTLPEAQVDRFMLKVVIGYPTKEEEKQIIRQNLNPELSAPIRPIIQPGDILEARKLVREVYMDEKIEKYILDIVFATRNPEEYKLNKLKPLIAYGGSPRASINLAWAAKAYAFMKRRGYVIPEDVRNICFDVMRHRVGLTYEAEAENVTSENILSEILNAVEVP</sequence>
<dbReference type="GO" id="GO:0005524">
    <property type="term" value="F:ATP binding"/>
    <property type="evidence" value="ECO:0007669"/>
    <property type="project" value="UniProtKB-KW"/>
</dbReference>
<dbReference type="InterPro" id="IPR050764">
    <property type="entry name" value="CbbQ/NirQ/NorQ/GpvN"/>
</dbReference>
<dbReference type="Proteomes" id="UP000199310">
    <property type="component" value="Unassembled WGS sequence"/>
</dbReference>
<reference evidence="7" key="1">
    <citation type="submission" date="2016-10" db="EMBL/GenBank/DDBJ databases">
        <authorList>
            <person name="Varghese N."/>
            <person name="Submissions S."/>
        </authorList>
    </citation>
    <scope>NUCLEOTIDE SEQUENCE [LARGE SCALE GENOMIC DNA]</scope>
    <source>
        <strain evidence="7">DSM 3695</strain>
    </source>
</reference>
<protein>
    <submittedName>
        <fullName evidence="6">MoxR-like ATPase</fullName>
    </submittedName>
</protein>
<dbReference type="AlphaFoldDB" id="A0A1I0PZ47"/>
<dbReference type="PIRSF" id="PIRSF002849">
    <property type="entry name" value="AAA_ATPase_chaperone_MoxR_prd"/>
    <property type="match status" value="1"/>
</dbReference>
<name>A0A1I0PZ47_9BACT</name>
<evidence type="ECO:0000256" key="3">
    <source>
        <dbReference type="ARBA" id="ARBA00061607"/>
    </source>
</evidence>
<keyword evidence="7" id="KW-1185">Reference proteome</keyword>
<comment type="similarity">
    <text evidence="3">Belongs to the MoxR family.</text>
</comment>
<dbReference type="InterPro" id="IPR027417">
    <property type="entry name" value="P-loop_NTPase"/>
</dbReference>
<dbReference type="InterPro" id="IPR041628">
    <property type="entry name" value="ChlI/MoxR_AAA_lid"/>
</dbReference>
<dbReference type="FunFam" id="3.40.50.300:FF:000640">
    <property type="entry name" value="MoxR family ATPase"/>
    <property type="match status" value="1"/>
</dbReference>
<dbReference type="OrthoDB" id="9808397at2"/>
<feature type="domain" description="ATPase AAA-3" evidence="4">
    <location>
        <begin position="52"/>
        <end position="182"/>
    </location>
</feature>
<dbReference type="InterPro" id="IPR011703">
    <property type="entry name" value="ATPase_AAA-3"/>
</dbReference>
<evidence type="ECO:0000313" key="7">
    <source>
        <dbReference type="Proteomes" id="UP000199310"/>
    </source>
</evidence>
<accession>A0A1I0PZ47</accession>
<keyword evidence="1" id="KW-0547">Nucleotide-binding</keyword>
<evidence type="ECO:0000259" key="4">
    <source>
        <dbReference type="Pfam" id="PF07726"/>
    </source>
</evidence>